<organism evidence="5">
    <name type="scientific">Alexandrium monilatum</name>
    <dbReference type="NCBI Taxonomy" id="311494"/>
    <lineage>
        <taxon>Eukaryota</taxon>
        <taxon>Sar</taxon>
        <taxon>Alveolata</taxon>
        <taxon>Dinophyceae</taxon>
        <taxon>Gonyaulacales</taxon>
        <taxon>Pyrocystaceae</taxon>
        <taxon>Alexandrium</taxon>
    </lineage>
</organism>
<dbReference type="InterPro" id="IPR032675">
    <property type="entry name" value="LRR_dom_sf"/>
</dbReference>
<dbReference type="PANTHER" id="PTHR48051">
    <property type="match status" value="1"/>
</dbReference>
<dbReference type="Gene3D" id="3.30.200.20">
    <property type="entry name" value="Phosphorylase Kinase, domain 1"/>
    <property type="match status" value="1"/>
</dbReference>
<dbReference type="PANTHER" id="PTHR48051:SF1">
    <property type="entry name" value="RAS SUPPRESSOR PROTEIN 1"/>
    <property type="match status" value="1"/>
</dbReference>
<dbReference type="InterPro" id="IPR011009">
    <property type="entry name" value="Kinase-like_dom_sf"/>
</dbReference>
<dbReference type="InterPro" id="IPR017441">
    <property type="entry name" value="Protein_kinase_ATP_BS"/>
</dbReference>
<keyword evidence="1" id="KW-0433">Leucine-rich repeat</keyword>
<dbReference type="PROSITE" id="PS00107">
    <property type="entry name" value="PROTEIN_KINASE_ATP"/>
    <property type="match status" value="1"/>
</dbReference>
<reference evidence="5" key="1">
    <citation type="submission" date="2021-01" db="EMBL/GenBank/DDBJ databases">
        <authorList>
            <person name="Corre E."/>
            <person name="Pelletier E."/>
            <person name="Niang G."/>
            <person name="Scheremetjew M."/>
            <person name="Finn R."/>
            <person name="Kale V."/>
            <person name="Holt S."/>
            <person name="Cochrane G."/>
            <person name="Meng A."/>
            <person name="Brown T."/>
            <person name="Cohen L."/>
        </authorList>
    </citation>
    <scope>NUCLEOTIDE SEQUENCE</scope>
    <source>
        <strain evidence="5">CCMP3105</strain>
    </source>
</reference>
<dbReference type="Gene3D" id="3.80.10.10">
    <property type="entry name" value="Ribonuclease Inhibitor"/>
    <property type="match status" value="2"/>
</dbReference>
<accession>A0A7S4QXK1</accession>
<evidence type="ECO:0000256" key="2">
    <source>
        <dbReference type="ARBA" id="ARBA00022737"/>
    </source>
</evidence>
<dbReference type="InterPro" id="IPR000719">
    <property type="entry name" value="Prot_kinase_dom"/>
</dbReference>
<keyword evidence="3" id="KW-0067">ATP-binding</keyword>
<protein>
    <recommendedName>
        <fullName evidence="4">Protein kinase domain-containing protein</fullName>
    </recommendedName>
</protein>
<dbReference type="AlphaFoldDB" id="A0A7S4QXK1"/>
<dbReference type="SUPFAM" id="SSF52058">
    <property type="entry name" value="L domain-like"/>
    <property type="match status" value="1"/>
</dbReference>
<dbReference type="SUPFAM" id="SSF56112">
    <property type="entry name" value="Protein kinase-like (PK-like)"/>
    <property type="match status" value="1"/>
</dbReference>
<dbReference type="GO" id="GO:0005737">
    <property type="term" value="C:cytoplasm"/>
    <property type="evidence" value="ECO:0007669"/>
    <property type="project" value="TreeGrafter"/>
</dbReference>
<sequence length="470" mass="49551">MAAAAGDDGEASGERALQLLRAPGESLGRLSALVLRGAGLSVLPDSIGHCSQLVRLDVGGNQLQDLPAALSSLPRLKILFASGGQFQQVPPVLADCAALRMVGFNNNRLTALECKRLPEGLEWLIAAGNQIEALHDIGRLKHVRKLMLSHNRLTCAALAPAAGIEDLEMIRVAANQLEAFPAELLRHPRLSWVAVGGNPFAEACMERRLASAPPSVDFAEIELGGRLGSGAGATVYTARWRGRDVAVKLWDGERFSDGTARGEWAVNRVAGHPGHPSLVGVLGTFEEPRPGMVLEKIDGAVAAASPPAFDPWTVTRDVVPAQGGRGPSFTAEAALRIAQTVAQGCEYMHSRGLLHGDVYLHNTLVVPEGPRECSGLSDARLSDFGAAAAVDDPALLALEVRSFGWMLQDLLELLAPPPSEAKAAEAAADVVSLLRHLRGRCARELPEELPTFADLAAALAAAPGEPKPAL</sequence>
<proteinExistence type="predicted"/>
<evidence type="ECO:0000256" key="3">
    <source>
        <dbReference type="PROSITE-ProRule" id="PRU10141"/>
    </source>
</evidence>
<feature type="binding site" evidence="3">
    <location>
        <position position="248"/>
    </location>
    <ligand>
        <name>ATP</name>
        <dbReference type="ChEBI" id="CHEBI:30616"/>
    </ligand>
</feature>
<evidence type="ECO:0000259" key="4">
    <source>
        <dbReference type="PROSITE" id="PS50011"/>
    </source>
</evidence>
<dbReference type="PROSITE" id="PS50011">
    <property type="entry name" value="PROTEIN_KINASE_DOM"/>
    <property type="match status" value="1"/>
</dbReference>
<keyword evidence="2" id="KW-0677">Repeat</keyword>
<name>A0A7S4QXK1_9DINO</name>
<dbReference type="InterPro" id="IPR050216">
    <property type="entry name" value="LRR_domain-containing"/>
</dbReference>
<dbReference type="GO" id="GO:0005524">
    <property type="term" value="F:ATP binding"/>
    <property type="evidence" value="ECO:0007669"/>
    <property type="project" value="UniProtKB-UniRule"/>
</dbReference>
<dbReference type="Gene3D" id="1.10.510.10">
    <property type="entry name" value="Transferase(Phosphotransferase) domain 1"/>
    <property type="match status" value="1"/>
</dbReference>
<dbReference type="Pfam" id="PF00069">
    <property type="entry name" value="Pkinase"/>
    <property type="match status" value="1"/>
</dbReference>
<feature type="domain" description="Protein kinase" evidence="4">
    <location>
        <begin position="221"/>
        <end position="470"/>
    </location>
</feature>
<dbReference type="EMBL" id="HBNR01039265">
    <property type="protein sequence ID" value="CAE4597070.1"/>
    <property type="molecule type" value="Transcribed_RNA"/>
</dbReference>
<evidence type="ECO:0000313" key="5">
    <source>
        <dbReference type="EMBL" id="CAE4597070.1"/>
    </source>
</evidence>
<gene>
    <name evidence="5" type="ORF">AMON00008_LOCUS27175</name>
</gene>
<evidence type="ECO:0000256" key="1">
    <source>
        <dbReference type="ARBA" id="ARBA00022614"/>
    </source>
</evidence>
<dbReference type="GO" id="GO:0004672">
    <property type="term" value="F:protein kinase activity"/>
    <property type="evidence" value="ECO:0007669"/>
    <property type="project" value="InterPro"/>
</dbReference>
<keyword evidence="3" id="KW-0547">Nucleotide-binding</keyword>